<organism evidence="3 5">
    <name type="scientific">Bifidobacterium pseudolongum subsp. globosum</name>
    <dbReference type="NCBI Taxonomy" id="1690"/>
    <lineage>
        <taxon>Bacteria</taxon>
        <taxon>Bacillati</taxon>
        <taxon>Actinomycetota</taxon>
        <taxon>Actinomycetes</taxon>
        <taxon>Bifidobacteriales</taxon>
        <taxon>Bifidobacteriaceae</taxon>
        <taxon>Bifidobacterium</taxon>
    </lineage>
</organism>
<dbReference type="EMBL" id="PCGZ01000007">
    <property type="protein sequence ID" value="PKU90138.1"/>
    <property type="molecule type" value="Genomic_DNA"/>
</dbReference>
<dbReference type="AlphaFoldDB" id="A0A2N3QGA1"/>
<feature type="domain" description="HTH cro/C1-type" evidence="2">
    <location>
        <begin position="35"/>
        <end position="75"/>
    </location>
</feature>
<accession>A0A2N3QGA1</accession>
<proteinExistence type="predicted"/>
<evidence type="ECO:0000313" key="4">
    <source>
        <dbReference type="EMBL" id="PKV05117.1"/>
    </source>
</evidence>
<dbReference type="CDD" id="cd00093">
    <property type="entry name" value="HTH_XRE"/>
    <property type="match status" value="1"/>
</dbReference>
<evidence type="ECO:0000313" key="5">
    <source>
        <dbReference type="Proteomes" id="UP000233730"/>
    </source>
</evidence>
<name>A0A2N3QGA1_9BIFI</name>
<dbReference type="EMBL" id="PCHH01000001">
    <property type="protein sequence ID" value="PKV05117.1"/>
    <property type="molecule type" value="Genomic_DNA"/>
</dbReference>
<dbReference type="Gene3D" id="1.10.260.40">
    <property type="entry name" value="lambda repressor-like DNA-binding domains"/>
    <property type="match status" value="1"/>
</dbReference>
<dbReference type="Proteomes" id="UP000233730">
    <property type="component" value="Unassembled WGS sequence"/>
</dbReference>
<keyword evidence="1" id="KW-0238">DNA-binding</keyword>
<dbReference type="InterPro" id="IPR013430">
    <property type="entry name" value="Toxin_antidote_HigA"/>
</dbReference>
<dbReference type="SMART" id="SM00530">
    <property type="entry name" value="HTH_XRE"/>
    <property type="match status" value="1"/>
</dbReference>
<protein>
    <submittedName>
        <fullName evidence="3">Plasmid maintenance system antidote protein</fullName>
    </submittedName>
</protein>
<evidence type="ECO:0000259" key="2">
    <source>
        <dbReference type="PROSITE" id="PS50943"/>
    </source>
</evidence>
<evidence type="ECO:0000256" key="1">
    <source>
        <dbReference type="ARBA" id="ARBA00023125"/>
    </source>
</evidence>
<dbReference type="GO" id="GO:0003677">
    <property type="term" value="F:DNA binding"/>
    <property type="evidence" value="ECO:0007669"/>
    <property type="project" value="UniProtKB-KW"/>
</dbReference>
<dbReference type="NCBIfam" id="TIGR02607">
    <property type="entry name" value="antidote_HigA"/>
    <property type="match status" value="1"/>
</dbReference>
<dbReference type="Proteomes" id="UP000233762">
    <property type="component" value="Unassembled WGS sequence"/>
</dbReference>
<dbReference type="InterPro" id="IPR001387">
    <property type="entry name" value="Cro/C1-type_HTH"/>
</dbReference>
<comment type="caution">
    <text evidence="3">The sequence shown here is derived from an EMBL/GenBank/DDBJ whole genome shotgun (WGS) entry which is preliminary data.</text>
</comment>
<dbReference type="PROSITE" id="PS50943">
    <property type="entry name" value="HTH_CROC1"/>
    <property type="match status" value="1"/>
</dbReference>
<sequence>MSTSTITTTDQYLSTPGEILKEEFMDPYGISNYRLAKALGISETAVGQIVNGKRAITVRTAFLLSRAFGTSPEFWLNLQRDYDMLRFDAHNIQHVPNLVGAQPPVNHEERIHIAG</sequence>
<dbReference type="SUPFAM" id="SSF47413">
    <property type="entry name" value="lambda repressor-like DNA-binding domains"/>
    <property type="match status" value="1"/>
</dbReference>
<evidence type="ECO:0000313" key="6">
    <source>
        <dbReference type="Proteomes" id="UP000233762"/>
    </source>
</evidence>
<dbReference type="InterPro" id="IPR010982">
    <property type="entry name" value="Lambda_DNA-bd_dom_sf"/>
</dbReference>
<dbReference type="PANTHER" id="PTHR36924">
    <property type="entry name" value="ANTITOXIN HIGA-1"/>
    <property type="match status" value="1"/>
</dbReference>
<reference evidence="5 6" key="1">
    <citation type="submission" date="2017-10" db="EMBL/GenBank/DDBJ databases">
        <title>Bifidobacterium genomics.</title>
        <authorList>
            <person name="Lugli G.A."/>
            <person name="Milani C."/>
            <person name="Mancabelli L."/>
        </authorList>
    </citation>
    <scope>NUCLEOTIDE SEQUENCE [LARGE SCALE GENOMIC DNA]</scope>
    <source>
        <strain evidence="4 6">1520B</strain>
        <strain evidence="3 5">1524B</strain>
    </source>
</reference>
<evidence type="ECO:0000313" key="3">
    <source>
        <dbReference type="EMBL" id="PKU90138.1"/>
    </source>
</evidence>
<dbReference type="Pfam" id="PF01381">
    <property type="entry name" value="HTH_3"/>
    <property type="match status" value="1"/>
</dbReference>
<dbReference type="PANTHER" id="PTHR36924:SF1">
    <property type="entry name" value="ANTITOXIN HIGA-1"/>
    <property type="match status" value="1"/>
</dbReference>
<dbReference type="RefSeq" id="WP_101398312.1">
    <property type="nucleotide sequence ID" value="NZ_PCGZ01000007.1"/>
</dbReference>
<gene>
    <name evidence="3" type="ORF">CQR46_1141</name>
    <name evidence="4" type="ORF">CQR50_0371</name>
</gene>